<evidence type="ECO:0000313" key="3">
    <source>
        <dbReference type="EMBL" id="GAA3795388.1"/>
    </source>
</evidence>
<feature type="domain" description="2TM" evidence="2">
    <location>
        <begin position="12"/>
        <end position="81"/>
    </location>
</feature>
<protein>
    <recommendedName>
        <fullName evidence="2">2TM domain-containing protein</fullName>
    </recommendedName>
</protein>
<proteinExistence type="predicted"/>
<name>A0ABP7HKS5_9PSEU</name>
<gene>
    <name evidence="3" type="ORF">GCM10022380_10480</name>
</gene>
<reference evidence="4" key="1">
    <citation type="journal article" date="2019" name="Int. J. Syst. Evol. Microbiol.">
        <title>The Global Catalogue of Microorganisms (GCM) 10K type strain sequencing project: providing services to taxonomists for standard genome sequencing and annotation.</title>
        <authorList>
            <consortium name="The Broad Institute Genomics Platform"/>
            <consortium name="The Broad Institute Genome Sequencing Center for Infectious Disease"/>
            <person name="Wu L."/>
            <person name="Ma J."/>
        </authorList>
    </citation>
    <scope>NUCLEOTIDE SEQUENCE [LARGE SCALE GENOMIC DNA]</scope>
    <source>
        <strain evidence="4">JCM 17017</strain>
    </source>
</reference>
<dbReference type="InterPro" id="IPR025698">
    <property type="entry name" value="2TM_dom"/>
</dbReference>
<evidence type="ECO:0000256" key="1">
    <source>
        <dbReference type="SAM" id="Phobius"/>
    </source>
</evidence>
<keyword evidence="1" id="KW-0472">Membrane</keyword>
<comment type="caution">
    <text evidence="3">The sequence shown here is derived from an EMBL/GenBank/DDBJ whole genome shotgun (WGS) entry which is preliminary data.</text>
</comment>
<dbReference type="EMBL" id="BAABCM010000001">
    <property type="protein sequence ID" value="GAA3795388.1"/>
    <property type="molecule type" value="Genomic_DNA"/>
</dbReference>
<dbReference type="Pfam" id="PF13239">
    <property type="entry name" value="2TM"/>
    <property type="match status" value="1"/>
</dbReference>
<organism evidence="3 4">
    <name type="scientific">Amycolatopsis tucumanensis</name>
    <dbReference type="NCBI Taxonomy" id="401106"/>
    <lineage>
        <taxon>Bacteria</taxon>
        <taxon>Bacillati</taxon>
        <taxon>Actinomycetota</taxon>
        <taxon>Actinomycetes</taxon>
        <taxon>Pseudonocardiales</taxon>
        <taxon>Pseudonocardiaceae</taxon>
        <taxon>Amycolatopsis</taxon>
    </lineage>
</organism>
<evidence type="ECO:0000313" key="4">
    <source>
        <dbReference type="Proteomes" id="UP001501624"/>
    </source>
</evidence>
<dbReference type="Proteomes" id="UP001501624">
    <property type="component" value="Unassembled WGS sequence"/>
</dbReference>
<sequence length="87" mass="10271">MTDTEPDRRRLALARLKRKHDYYAHVLVFVLFNGFAVGIWALTGAGFFWPMFPLALWGFGLIMHTWDTFAPNSPSERRIRREMDRMP</sequence>
<accession>A0ABP7HKS5</accession>
<keyword evidence="1" id="KW-1133">Transmembrane helix</keyword>
<feature type="transmembrane region" description="Helical" evidence="1">
    <location>
        <begin position="47"/>
        <end position="70"/>
    </location>
</feature>
<dbReference type="RefSeq" id="WP_237334595.1">
    <property type="nucleotide sequence ID" value="NZ_BAABCM010000001.1"/>
</dbReference>
<feature type="transmembrane region" description="Helical" evidence="1">
    <location>
        <begin position="21"/>
        <end position="41"/>
    </location>
</feature>
<evidence type="ECO:0000259" key="2">
    <source>
        <dbReference type="Pfam" id="PF13239"/>
    </source>
</evidence>
<keyword evidence="4" id="KW-1185">Reference proteome</keyword>
<keyword evidence="1" id="KW-0812">Transmembrane</keyword>